<keyword evidence="1" id="KW-1133">Transmembrane helix</keyword>
<keyword evidence="1" id="KW-0472">Membrane</keyword>
<evidence type="ECO:0000313" key="2">
    <source>
        <dbReference type="EMBL" id="JAA82193.1"/>
    </source>
</evidence>
<protein>
    <submittedName>
        <fullName evidence="2">Monocarboxylate transporter</fullName>
    </submittedName>
</protein>
<dbReference type="PANTHER" id="PTHR11360">
    <property type="entry name" value="MONOCARBOXYLATE TRANSPORTER"/>
    <property type="match status" value="1"/>
</dbReference>
<proteinExistence type="predicted"/>
<sequence length="112" mass="12302">MAMVCWEFWGLALYATAFGFTIGAYVGLTSVVLVDLLGIERLTNAFGLLLLFQGIASLIGPPFAGWLYDTLHSYAPGFYVAGGTISVSGLILFFIPMLQRRGNKREMMLEQI</sequence>
<dbReference type="GO" id="GO:0008028">
    <property type="term" value="F:monocarboxylic acid transmembrane transporter activity"/>
    <property type="evidence" value="ECO:0007669"/>
    <property type="project" value="TreeGrafter"/>
</dbReference>
<dbReference type="InterPro" id="IPR036259">
    <property type="entry name" value="MFS_trans_sf"/>
</dbReference>
<dbReference type="InterPro" id="IPR050327">
    <property type="entry name" value="Proton-linked_MCT"/>
</dbReference>
<name>S4P1P2_9NEOP</name>
<dbReference type="PANTHER" id="PTHR11360:SF284">
    <property type="entry name" value="EG:103B4.3 PROTEIN-RELATED"/>
    <property type="match status" value="1"/>
</dbReference>
<reference evidence="2" key="2">
    <citation type="submission" date="2013-05" db="EMBL/GenBank/DDBJ databases">
        <authorList>
            <person name="Carter J.-M."/>
            <person name="Baker S.C."/>
            <person name="Pink R."/>
            <person name="Carter D.R.F."/>
            <person name="Collins A."/>
            <person name="Tomlin J."/>
            <person name="Gibbs M."/>
            <person name="Breuker C.J."/>
        </authorList>
    </citation>
    <scope>NUCLEOTIDE SEQUENCE</scope>
    <source>
        <tissue evidence="2">Ovary</tissue>
    </source>
</reference>
<feature type="transmembrane region" description="Helical" evidence="1">
    <location>
        <begin position="12"/>
        <end position="34"/>
    </location>
</feature>
<accession>S4P1P2</accession>
<feature type="transmembrane region" description="Helical" evidence="1">
    <location>
        <begin position="74"/>
        <end position="98"/>
    </location>
</feature>
<dbReference type="EMBL" id="GAIX01010367">
    <property type="protein sequence ID" value="JAA82193.1"/>
    <property type="molecule type" value="Transcribed_RNA"/>
</dbReference>
<dbReference type="SUPFAM" id="SSF103473">
    <property type="entry name" value="MFS general substrate transporter"/>
    <property type="match status" value="1"/>
</dbReference>
<reference evidence="2" key="1">
    <citation type="journal article" date="2013" name="BMC Genomics">
        <title>Unscrambling butterfly oogenesis.</title>
        <authorList>
            <person name="Carter J.M."/>
            <person name="Baker S.C."/>
            <person name="Pink R."/>
            <person name="Carter D.R."/>
            <person name="Collins A."/>
            <person name="Tomlin J."/>
            <person name="Gibbs M."/>
            <person name="Breuker C.J."/>
        </authorList>
    </citation>
    <scope>NUCLEOTIDE SEQUENCE</scope>
    <source>
        <tissue evidence="2">Ovary</tissue>
    </source>
</reference>
<organism evidence="2">
    <name type="scientific">Pararge aegeria</name>
    <name type="common">speckled wood butterfly</name>
    <dbReference type="NCBI Taxonomy" id="116150"/>
    <lineage>
        <taxon>Eukaryota</taxon>
        <taxon>Metazoa</taxon>
        <taxon>Ecdysozoa</taxon>
        <taxon>Arthropoda</taxon>
        <taxon>Hexapoda</taxon>
        <taxon>Insecta</taxon>
        <taxon>Pterygota</taxon>
        <taxon>Neoptera</taxon>
        <taxon>Endopterygota</taxon>
        <taxon>Lepidoptera</taxon>
        <taxon>Glossata</taxon>
        <taxon>Ditrysia</taxon>
        <taxon>Papilionoidea</taxon>
        <taxon>Nymphalidae</taxon>
        <taxon>Satyrinae</taxon>
        <taxon>Satyrini</taxon>
        <taxon>Parargina</taxon>
        <taxon>Pararge</taxon>
    </lineage>
</organism>
<evidence type="ECO:0000256" key="1">
    <source>
        <dbReference type="SAM" id="Phobius"/>
    </source>
</evidence>
<dbReference type="Gene3D" id="1.20.1250.20">
    <property type="entry name" value="MFS general substrate transporter like domains"/>
    <property type="match status" value="1"/>
</dbReference>
<dbReference type="InterPro" id="IPR011701">
    <property type="entry name" value="MFS"/>
</dbReference>
<keyword evidence="1" id="KW-0812">Transmembrane</keyword>
<feature type="transmembrane region" description="Helical" evidence="1">
    <location>
        <begin position="46"/>
        <end position="68"/>
    </location>
</feature>
<dbReference type="AlphaFoldDB" id="S4P1P2"/>
<dbReference type="Pfam" id="PF07690">
    <property type="entry name" value="MFS_1"/>
    <property type="match status" value="1"/>
</dbReference>